<keyword evidence="3" id="KW-1185">Reference proteome</keyword>
<organism evidence="2 3">
    <name type="scientific">Diaporthe helianthi</name>
    <dbReference type="NCBI Taxonomy" id="158607"/>
    <lineage>
        <taxon>Eukaryota</taxon>
        <taxon>Fungi</taxon>
        <taxon>Dikarya</taxon>
        <taxon>Ascomycota</taxon>
        <taxon>Pezizomycotina</taxon>
        <taxon>Sordariomycetes</taxon>
        <taxon>Sordariomycetidae</taxon>
        <taxon>Diaporthales</taxon>
        <taxon>Diaporthaceae</taxon>
        <taxon>Diaporthe</taxon>
    </lineage>
</organism>
<evidence type="ECO:0000313" key="3">
    <source>
        <dbReference type="Proteomes" id="UP000094444"/>
    </source>
</evidence>
<evidence type="ECO:0000256" key="1">
    <source>
        <dbReference type="SAM" id="MobiDB-lite"/>
    </source>
</evidence>
<name>A0A2P5HP27_DIAHE</name>
<dbReference type="EMBL" id="MAVT02001105">
    <property type="protein sequence ID" value="POS72024.1"/>
    <property type="molecule type" value="Genomic_DNA"/>
</dbReference>
<proteinExistence type="predicted"/>
<evidence type="ECO:0000313" key="2">
    <source>
        <dbReference type="EMBL" id="POS72024.1"/>
    </source>
</evidence>
<dbReference type="Proteomes" id="UP000094444">
    <property type="component" value="Unassembled WGS sequence"/>
</dbReference>
<comment type="caution">
    <text evidence="2">The sequence shown here is derived from an EMBL/GenBank/DDBJ whole genome shotgun (WGS) entry which is preliminary data.</text>
</comment>
<feature type="region of interest" description="Disordered" evidence="1">
    <location>
        <begin position="1"/>
        <end position="43"/>
    </location>
</feature>
<sequence length="138" mass="14891">MGTCGGEEPPGRTGRVNRTVTAQQVGADAEVREGTLGNGQSQLEDRMARTGRDTGLRTGRPCALESRLVEVEVEFEFEDEDEDEGVDVGGRQGLAKLSRRFSWDGRWKVVGGQRMAAKGRTLGRAGRAGRGGTKRCLP</sequence>
<gene>
    <name evidence="2" type="ORF">DHEL01_v209580</name>
</gene>
<reference evidence="2" key="1">
    <citation type="submission" date="2017-09" db="EMBL/GenBank/DDBJ databases">
        <title>Polyketide synthases of a Diaporthe helianthi virulent isolate.</title>
        <authorList>
            <person name="Baroncelli R."/>
        </authorList>
    </citation>
    <scope>NUCLEOTIDE SEQUENCE [LARGE SCALE GENOMIC DNA]</scope>
    <source>
        <strain evidence="2">7/96</strain>
    </source>
</reference>
<protein>
    <submittedName>
        <fullName evidence="2">Uncharacterized protein</fullName>
    </submittedName>
</protein>
<dbReference type="AlphaFoldDB" id="A0A2P5HP27"/>
<accession>A0A2P5HP27</accession>
<dbReference type="InParanoid" id="A0A2P5HP27"/>
<feature type="region of interest" description="Disordered" evidence="1">
    <location>
        <begin position="118"/>
        <end position="138"/>
    </location>
</feature>